<feature type="transmembrane region" description="Helical" evidence="1">
    <location>
        <begin position="40"/>
        <end position="59"/>
    </location>
</feature>
<dbReference type="AlphaFoldDB" id="A0A0D4C3A5"/>
<feature type="transmembrane region" description="Helical" evidence="1">
    <location>
        <begin position="180"/>
        <end position="204"/>
    </location>
</feature>
<gene>
    <name evidence="2" type="ORF">UM93_13655</name>
</gene>
<organism evidence="2 3">
    <name type="scientific">Psychromicrobium lacuslunae</name>
    <dbReference type="NCBI Taxonomy" id="1618207"/>
    <lineage>
        <taxon>Bacteria</taxon>
        <taxon>Bacillati</taxon>
        <taxon>Actinomycetota</taxon>
        <taxon>Actinomycetes</taxon>
        <taxon>Micrococcales</taxon>
        <taxon>Micrococcaceae</taxon>
        <taxon>Psychromicrobium</taxon>
    </lineage>
</organism>
<evidence type="ECO:0000256" key="1">
    <source>
        <dbReference type="SAM" id="Phobius"/>
    </source>
</evidence>
<dbReference type="PANTHER" id="PTHR37305">
    <property type="entry name" value="INTEGRAL MEMBRANE PROTEIN-RELATED"/>
    <property type="match status" value="1"/>
</dbReference>
<keyword evidence="1" id="KW-0472">Membrane</keyword>
<accession>A0A0D4C3A5</accession>
<feature type="transmembrane region" description="Helical" evidence="1">
    <location>
        <begin position="211"/>
        <end position="231"/>
    </location>
</feature>
<dbReference type="KEGG" id="ari:UM93_13655"/>
<dbReference type="HOGENOM" id="CLU_051674_1_1_11"/>
<sequence length="291" mass="30691">MTTQTINPTRSSTAGTRGLSFAGVVQSELTKFWSLVSTKILLLVSFLAMIGLSAFGAWGNAFGMSELQKNPNLAGPAGPPPMLDLDSIIGSVATVGAYIGVPVIGALAVMFIASEYSTGMVRSTFSAVPKRLPVLWAKAIILAVCGYLLSVAAFFVSFLLDAAIFKAYGFDVSLNGKGTLSHIFLMGLYIVGAVVIGLALGVLLRNSAAAIVILIGIFFVLPIAGSFISSIPGDFWKYLPDYFPSSVGERMASATEHVDGKLDAWQAGLIYLGWVLVALVPAAFLLKKRDV</sequence>
<dbReference type="EMBL" id="CP011005">
    <property type="protein sequence ID" value="AJT43147.1"/>
    <property type="molecule type" value="Genomic_DNA"/>
</dbReference>
<reference evidence="2 3" key="1">
    <citation type="journal article" date="2015" name="Genome Announc.">
        <title>Complete Genome Sequencing of Protease-Producing Novel Arthrobacter sp. Strain IHBB 11108 Using PacBio Single-Molecule Real-Time Sequencing Technology.</title>
        <authorList>
            <person name="Kiran S."/>
            <person name="Swarnkar M.K."/>
            <person name="Pal M."/>
            <person name="Thakur R."/>
            <person name="Tewari R."/>
            <person name="Singh A.K."/>
            <person name="Gulati A."/>
        </authorList>
    </citation>
    <scope>NUCLEOTIDE SEQUENCE [LARGE SCALE GENOMIC DNA]</scope>
    <source>
        <strain evidence="2 3">IHBB 11108</strain>
    </source>
</reference>
<name>A0A0D4C3A5_9MICC</name>
<evidence type="ECO:0000313" key="2">
    <source>
        <dbReference type="EMBL" id="AJT43147.1"/>
    </source>
</evidence>
<dbReference type="OrthoDB" id="3297477at2"/>
<dbReference type="PATRIC" id="fig|1618207.4.peg.2772"/>
<proteinExistence type="predicted"/>
<keyword evidence="3" id="KW-1185">Reference proteome</keyword>
<keyword evidence="1" id="KW-0812">Transmembrane</keyword>
<dbReference type="Proteomes" id="UP000061839">
    <property type="component" value="Chromosome"/>
</dbReference>
<evidence type="ECO:0008006" key="4">
    <source>
        <dbReference type="Google" id="ProtNLM"/>
    </source>
</evidence>
<protein>
    <recommendedName>
        <fullName evidence="4">ABC transporter</fullName>
    </recommendedName>
</protein>
<feature type="transmembrane region" description="Helical" evidence="1">
    <location>
        <begin position="88"/>
        <end position="113"/>
    </location>
</feature>
<dbReference type="STRING" id="1618207.UM93_13655"/>
<keyword evidence="1" id="KW-1133">Transmembrane helix</keyword>
<feature type="transmembrane region" description="Helical" evidence="1">
    <location>
        <begin position="134"/>
        <end position="160"/>
    </location>
</feature>
<dbReference type="PANTHER" id="PTHR37305:SF1">
    <property type="entry name" value="MEMBRANE PROTEIN"/>
    <property type="match status" value="1"/>
</dbReference>
<evidence type="ECO:0000313" key="3">
    <source>
        <dbReference type="Proteomes" id="UP000061839"/>
    </source>
</evidence>
<dbReference type="RefSeq" id="WP_045077477.1">
    <property type="nucleotide sequence ID" value="NZ_CP011005.1"/>
</dbReference>
<feature type="transmembrane region" description="Helical" evidence="1">
    <location>
        <begin position="264"/>
        <end position="286"/>
    </location>
</feature>